<protein>
    <submittedName>
        <fullName evidence="1">Uncharacterized protein</fullName>
    </submittedName>
</protein>
<evidence type="ECO:0000313" key="2">
    <source>
        <dbReference type="Proteomes" id="UP000887159"/>
    </source>
</evidence>
<proteinExistence type="predicted"/>
<evidence type="ECO:0000313" key="1">
    <source>
        <dbReference type="EMBL" id="GFY27640.1"/>
    </source>
</evidence>
<sequence>MISNRYGSGKSQELNLKLSISLKDPAIVELMSVCNPSYQSMAELISTSFVRSVTIFYTVLSSTDVTPYLTAMCYVAKFMDANARVHRAHFITKCVKPETVFSMEWPTLSFGLNPLKRYSDMLRRRLSCTLQSS</sequence>
<accession>A0A8X6W3Z2</accession>
<comment type="caution">
    <text evidence="1">The sequence shown here is derived from an EMBL/GenBank/DDBJ whole genome shotgun (WGS) entry which is preliminary data.</text>
</comment>
<dbReference type="AlphaFoldDB" id="A0A8X6W3Z2"/>
<keyword evidence="2" id="KW-1185">Reference proteome</keyword>
<dbReference type="EMBL" id="BMAU01021380">
    <property type="protein sequence ID" value="GFY27640.1"/>
    <property type="molecule type" value="Genomic_DNA"/>
</dbReference>
<gene>
    <name evidence="1" type="ORF">TNCV_910911</name>
</gene>
<name>A0A8X6W3Z2_TRICX</name>
<dbReference type="Proteomes" id="UP000887159">
    <property type="component" value="Unassembled WGS sequence"/>
</dbReference>
<organism evidence="1 2">
    <name type="scientific">Trichonephila clavipes</name>
    <name type="common">Golden silk orbweaver</name>
    <name type="synonym">Nephila clavipes</name>
    <dbReference type="NCBI Taxonomy" id="2585209"/>
    <lineage>
        <taxon>Eukaryota</taxon>
        <taxon>Metazoa</taxon>
        <taxon>Ecdysozoa</taxon>
        <taxon>Arthropoda</taxon>
        <taxon>Chelicerata</taxon>
        <taxon>Arachnida</taxon>
        <taxon>Araneae</taxon>
        <taxon>Araneomorphae</taxon>
        <taxon>Entelegynae</taxon>
        <taxon>Araneoidea</taxon>
        <taxon>Nephilidae</taxon>
        <taxon>Trichonephila</taxon>
    </lineage>
</organism>
<reference evidence="1" key="1">
    <citation type="submission" date="2020-08" db="EMBL/GenBank/DDBJ databases">
        <title>Multicomponent nature underlies the extraordinary mechanical properties of spider dragline silk.</title>
        <authorList>
            <person name="Kono N."/>
            <person name="Nakamura H."/>
            <person name="Mori M."/>
            <person name="Yoshida Y."/>
            <person name="Ohtoshi R."/>
            <person name="Malay A.D."/>
            <person name="Moran D.A.P."/>
            <person name="Tomita M."/>
            <person name="Numata K."/>
            <person name="Arakawa K."/>
        </authorList>
    </citation>
    <scope>NUCLEOTIDE SEQUENCE</scope>
</reference>